<dbReference type="AlphaFoldDB" id="A0A3P3XF99"/>
<name>A0A3P3XF99_9SPIR</name>
<protein>
    <submittedName>
        <fullName evidence="1">Uncharacterized protein</fullName>
    </submittedName>
</protein>
<accession>A0A3P3XF99</accession>
<reference evidence="1" key="1">
    <citation type="submission" date="2017-02" db="EMBL/GenBank/DDBJ databases">
        <authorList>
            <person name="Regsiter A."/>
            <person name="William W."/>
        </authorList>
    </citation>
    <scope>NUCLEOTIDE SEQUENCE</scope>
    <source>
        <strain evidence="1">Bib</strain>
    </source>
</reference>
<sequence>MGSAFQNTSQMRAILKGYRKIRGKGNPGWAIRNASSSGIIGRSMLTARE</sequence>
<organism evidence="1">
    <name type="scientific">uncultured spirochete</name>
    <dbReference type="NCBI Taxonomy" id="156406"/>
    <lineage>
        <taxon>Bacteria</taxon>
        <taxon>Pseudomonadati</taxon>
        <taxon>Spirochaetota</taxon>
        <taxon>Spirochaetia</taxon>
        <taxon>Spirochaetales</taxon>
        <taxon>environmental samples</taxon>
    </lineage>
</organism>
<dbReference type="EMBL" id="FWDM01000002">
    <property type="protein sequence ID" value="SLM09917.1"/>
    <property type="molecule type" value="Genomic_DNA"/>
</dbReference>
<proteinExistence type="predicted"/>
<evidence type="ECO:0000313" key="1">
    <source>
        <dbReference type="EMBL" id="SLM09917.1"/>
    </source>
</evidence>
<gene>
    <name evidence="1" type="ORF">SPIROBIBN47_100147</name>
</gene>